<evidence type="ECO:0000256" key="1">
    <source>
        <dbReference type="RuleBase" id="RU003494"/>
    </source>
</evidence>
<dbReference type="OrthoDB" id="9810080at2"/>
<comment type="caution">
    <text evidence="4">The sequence shown here is derived from an EMBL/GenBank/DDBJ whole genome shotgun (WGS) entry which is preliminary data.</text>
</comment>
<dbReference type="AlphaFoldDB" id="A0A545SQM3"/>
<organism evidence="4 5">
    <name type="scientific">Exilibacterium tricleocarpae</name>
    <dbReference type="NCBI Taxonomy" id="2591008"/>
    <lineage>
        <taxon>Bacteria</taxon>
        <taxon>Pseudomonadati</taxon>
        <taxon>Pseudomonadota</taxon>
        <taxon>Gammaproteobacteria</taxon>
        <taxon>Cellvibrionales</taxon>
        <taxon>Cellvibrionaceae</taxon>
        <taxon>Exilibacterium</taxon>
    </lineage>
</organism>
<feature type="domain" description="GST N-terminal" evidence="2">
    <location>
        <begin position="1"/>
        <end position="79"/>
    </location>
</feature>
<dbReference type="InterPro" id="IPR010987">
    <property type="entry name" value="Glutathione-S-Trfase_C-like"/>
</dbReference>
<dbReference type="InterPro" id="IPR004045">
    <property type="entry name" value="Glutathione_S-Trfase_N"/>
</dbReference>
<comment type="similarity">
    <text evidence="1">Belongs to the GST superfamily.</text>
</comment>
<dbReference type="Proteomes" id="UP000319732">
    <property type="component" value="Unassembled WGS sequence"/>
</dbReference>
<dbReference type="Pfam" id="PF02798">
    <property type="entry name" value="GST_N"/>
    <property type="match status" value="1"/>
</dbReference>
<protein>
    <submittedName>
        <fullName evidence="4">Glutathione S-transferase family protein</fullName>
    </submittedName>
</protein>
<keyword evidence="5" id="KW-1185">Reference proteome</keyword>
<dbReference type="PANTHER" id="PTHR44051:SF8">
    <property type="entry name" value="GLUTATHIONE S-TRANSFERASE GSTA"/>
    <property type="match status" value="1"/>
</dbReference>
<dbReference type="EMBL" id="VHSG01000036">
    <property type="protein sequence ID" value="TQV67274.1"/>
    <property type="molecule type" value="Genomic_DNA"/>
</dbReference>
<dbReference type="GO" id="GO:0016740">
    <property type="term" value="F:transferase activity"/>
    <property type="evidence" value="ECO:0007669"/>
    <property type="project" value="UniProtKB-KW"/>
</dbReference>
<reference evidence="4 5" key="1">
    <citation type="submission" date="2019-06" db="EMBL/GenBank/DDBJ databases">
        <title>Whole genome sequence for Cellvibrionaceae sp. R142.</title>
        <authorList>
            <person name="Wang G."/>
        </authorList>
    </citation>
    <scope>NUCLEOTIDE SEQUENCE [LARGE SCALE GENOMIC DNA]</scope>
    <source>
        <strain evidence="4 5">R142</strain>
    </source>
</reference>
<dbReference type="SFLD" id="SFLDG00358">
    <property type="entry name" value="Main_(cytGST)"/>
    <property type="match status" value="1"/>
</dbReference>
<dbReference type="PROSITE" id="PS50405">
    <property type="entry name" value="GST_CTER"/>
    <property type="match status" value="1"/>
</dbReference>
<evidence type="ECO:0000259" key="3">
    <source>
        <dbReference type="PROSITE" id="PS50405"/>
    </source>
</evidence>
<sequence length="203" mass="22955">MKHYYHPMSRAVTTDWMLRELNVEHEQIVVDYMAGQNHADTFKAINPMEKVPALVDDGIVITEVAAICAYLADKFPQAGMAPPITGSERGRYYRYLFFSGNTLEPMFTLQNEKLHTPAQSVGWGDLKRVLSSIEEMTPTEDWVMGDRFGAADIVFGGTLDFSVQFGWLSQPSPKVADYVRRIKARPAYQASHEPSWHQIPDGK</sequence>
<name>A0A545SQM3_9GAMM</name>
<evidence type="ECO:0000313" key="5">
    <source>
        <dbReference type="Proteomes" id="UP000319732"/>
    </source>
</evidence>
<dbReference type="InterPro" id="IPR036282">
    <property type="entry name" value="Glutathione-S-Trfase_C_sf"/>
</dbReference>
<dbReference type="InterPro" id="IPR040079">
    <property type="entry name" value="Glutathione_S-Trfase"/>
</dbReference>
<dbReference type="Pfam" id="PF00043">
    <property type="entry name" value="GST_C"/>
    <property type="match status" value="1"/>
</dbReference>
<dbReference type="InterPro" id="IPR004046">
    <property type="entry name" value="GST_C"/>
</dbReference>
<dbReference type="Gene3D" id="1.20.1050.10">
    <property type="match status" value="1"/>
</dbReference>
<keyword evidence="4" id="KW-0808">Transferase</keyword>
<dbReference type="PROSITE" id="PS50404">
    <property type="entry name" value="GST_NTER"/>
    <property type="match status" value="1"/>
</dbReference>
<gene>
    <name evidence="4" type="ORF">FKG94_25990</name>
</gene>
<dbReference type="Gene3D" id="3.40.30.10">
    <property type="entry name" value="Glutaredoxin"/>
    <property type="match status" value="1"/>
</dbReference>
<dbReference type="SUPFAM" id="SSF47616">
    <property type="entry name" value="GST C-terminal domain-like"/>
    <property type="match status" value="1"/>
</dbReference>
<evidence type="ECO:0000259" key="2">
    <source>
        <dbReference type="PROSITE" id="PS50404"/>
    </source>
</evidence>
<dbReference type="SFLD" id="SFLDG01150">
    <property type="entry name" value="Main.1:_Beta-like"/>
    <property type="match status" value="1"/>
</dbReference>
<proteinExistence type="inferred from homology"/>
<evidence type="ECO:0000313" key="4">
    <source>
        <dbReference type="EMBL" id="TQV67274.1"/>
    </source>
</evidence>
<accession>A0A545SQM3</accession>
<dbReference type="SUPFAM" id="SSF52833">
    <property type="entry name" value="Thioredoxin-like"/>
    <property type="match status" value="1"/>
</dbReference>
<feature type="domain" description="GST C-terminal" evidence="3">
    <location>
        <begin position="85"/>
        <end position="203"/>
    </location>
</feature>
<dbReference type="PANTHER" id="PTHR44051">
    <property type="entry name" value="GLUTATHIONE S-TRANSFERASE-RELATED"/>
    <property type="match status" value="1"/>
</dbReference>
<dbReference type="CDD" id="cd03207">
    <property type="entry name" value="GST_C_8"/>
    <property type="match status" value="1"/>
</dbReference>
<dbReference type="InterPro" id="IPR036249">
    <property type="entry name" value="Thioredoxin-like_sf"/>
</dbReference>
<dbReference type="SFLD" id="SFLDS00019">
    <property type="entry name" value="Glutathione_Transferase_(cytos"/>
    <property type="match status" value="1"/>
</dbReference>
<dbReference type="CDD" id="cd03046">
    <property type="entry name" value="GST_N_GTT1_like"/>
    <property type="match status" value="1"/>
</dbReference>